<dbReference type="OrthoDB" id="342981at2759"/>
<name>A0A137P454_CONC2</name>
<comment type="subcellular location">
    <subcellularLocation>
        <location evidence="1">Membrane</location>
        <topology evidence="1">Single-pass type IV membrane protein</topology>
    </subcellularLocation>
</comment>
<dbReference type="PANTHER" id="PTHR15959">
    <property type="entry name" value="SYNTAXIN-18"/>
    <property type="match status" value="1"/>
</dbReference>
<evidence type="ECO:0000256" key="8">
    <source>
        <dbReference type="ARBA" id="ARBA00023136"/>
    </source>
</evidence>
<gene>
    <name evidence="11" type="ORF">CONCODRAFT_85752</name>
</gene>
<reference evidence="11 12" key="1">
    <citation type="journal article" date="2015" name="Genome Biol. Evol.">
        <title>Phylogenomic analyses indicate that early fungi evolved digesting cell walls of algal ancestors of land plants.</title>
        <authorList>
            <person name="Chang Y."/>
            <person name="Wang S."/>
            <person name="Sekimoto S."/>
            <person name="Aerts A.L."/>
            <person name="Choi C."/>
            <person name="Clum A."/>
            <person name="LaButti K.M."/>
            <person name="Lindquist E.A."/>
            <person name="Yee Ngan C."/>
            <person name="Ohm R.A."/>
            <person name="Salamov A.A."/>
            <person name="Grigoriev I.V."/>
            <person name="Spatafora J.W."/>
            <person name="Berbee M.L."/>
        </authorList>
    </citation>
    <scope>NUCLEOTIDE SEQUENCE [LARGE SCALE GENOMIC DNA]</scope>
    <source>
        <strain evidence="11 12">NRRL 28638</strain>
    </source>
</reference>
<keyword evidence="4" id="KW-0812">Transmembrane</keyword>
<dbReference type="STRING" id="796925.A0A137P454"/>
<evidence type="ECO:0000259" key="10">
    <source>
        <dbReference type="Pfam" id="PF10496"/>
    </source>
</evidence>
<evidence type="ECO:0000256" key="4">
    <source>
        <dbReference type="ARBA" id="ARBA00022692"/>
    </source>
</evidence>
<keyword evidence="6" id="KW-1133">Transmembrane helix</keyword>
<organism evidence="11 12">
    <name type="scientific">Conidiobolus coronatus (strain ATCC 28846 / CBS 209.66 / NRRL 28638)</name>
    <name type="common">Delacroixia coronata</name>
    <dbReference type="NCBI Taxonomy" id="796925"/>
    <lineage>
        <taxon>Eukaryota</taxon>
        <taxon>Fungi</taxon>
        <taxon>Fungi incertae sedis</taxon>
        <taxon>Zoopagomycota</taxon>
        <taxon>Entomophthoromycotina</taxon>
        <taxon>Entomophthoromycetes</taxon>
        <taxon>Entomophthorales</taxon>
        <taxon>Ancylistaceae</taxon>
        <taxon>Conidiobolus</taxon>
    </lineage>
</organism>
<dbReference type="Pfam" id="PF10496">
    <property type="entry name" value="Syntaxin-18_N"/>
    <property type="match status" value="1"/>
</dbReference>
<evidence type="ECO:0000256" key="1">
    <source>
        <dbReference type="ARBA" id="ARBA00004211"/>
    </source>
</evidence>
<dbReference type="InterPro" id="IPR019529">
    <property type="entry name" value="Syntaxin-18_N"/>
</dbReference>
<dbReference type="GO" id="GO:0006890">
    <property type="term" value="P:retrograde vesicle-mediated transport, Golgi to endoplasmic reticulum"/>
    <property type="evidence" value="ECO:0007669"/>
    <property type="project" value="TreeGrafter"/>
</dbReference>
<evidence type="ECO:0000256" key="7">
    <source>
        <dbReference type="ARBA" id="ARBA00023054"/>
    </source>
</evidence>
<keyword evidence="12" id="KW-1185">Reference proteome</keyword>
<dbReference type="EMBL" id="KQ964526">
    <property type="protein sequence ID" value="KXN69701.1"/>
    <property type="molecule type" value="Genomic_DNA"/>
</dbReference>
<keyword evidence="7" id="KW-0175">Coiled coil</keyword>
<evidence type="ECO:0000256" key="9">
    <source>
        <dbReference type="SAM" id="MobiDB-lite"/>
    </source>
</evidence>
<evidence type="ECO:0000256" key="2">
    <source>
        <dbReference type="ARBA" id="ARBA00009063"/>
    </source>
</evidence>
<feature type="domain" description="SNARE-complex protein Syntaxin-18 N-terminal" evidence="10">
    <location>
        <begin position="2"/>
        <end position="90"/>
    </location>
</feature>
<keyword evidence="3" id="KW-0813">Transport</keyword>
<comment type="similarity">
    <text evidence="2">Belongs to the syntaxin family.</text>
</comment>
<dbReference type="AlphaFoldDB" id="A0A137P454"/>
<keyword evidence="5" id="KW-0653">Protein transport</keyword>
<evidence type="ECO:0000256" key="6">
    <source>
        <dbReference type="ARBA" id="ARBA00022989"/>
    </source>
</evidence>
<evidence type="ECO:0000256" key="3">
    <source>
        <dbReference type="ARBA" id="ARBA00022448"/>
    </source>
</evidence>
<protein>
    <recommendedName>
        <fullName evidence="10">SNARE-complex protein Syntaxin-18 N-terminal domain-containing protein</fullName>
    </recommendedName>
</protein>
<sequence>MIDLTQEFLSLIPENERKKHPSNKEYILNKEEFSKPPIKDLFLIEAYRIAEHINNLENHLIVARRGYLDVSRSKNNNRENFMSDEDRDEFEKTTKIIIQNCLDWIQKLEESEAIRQKEIVSKIGWSSFFNKEQDNTNEEIITTHHSAITWLLNKLLVDVSQKQKRLQEQRLKRELDRQEIFNWQTKAPLPPIHDNPSLYKALSSTVRKLDISSKIRFIPMVSSTSPILEPVNVERSSPQSPAINLEPEQQQMLELENKELVSQFESSMNQIKQIERSLVDISQMQSTLSTHLAIQSKETEKLYSDAVNSTDSMSAANQYLRE</sequence>
<dbReference type="OMA" id="YRIRTHI"/>
<dbReference type="Proteomes" id="UP000070444">
    <property type="component" value="Unassembled WGS sequence"/>
</dbReference>
<dbReference type="GO" id="GO:0005783">
    <property type="term" value="C:endoplasmic reticulum"/>
    <property type="evidence" value="ECO:0007669"/>
    <property type="project" value="TreeGrafter"/>
</dbReference>
<evidence type="ECO:0000313" key="11">
    <source>
        <dbReference type="EMBL" id="KXN69701.1"/>
    </source>
</evidence>
<feature type="compositionally biased region" description="Polar residues" evidence="9">
    <location>
        <begin position="306"/>
        <end position="322"/>
    </location>
</feature>
<evidence type="ECO:0000256" key="5">
    <source>
        <dbReference type="ARBA" id="ARBA00022927"/>
    </source>
</evidence>
<accession>A0A137P454</accession>
<feature type="region of interest" description="Disordered" evidence="9">
    <location>
        <begin position="303"/>
        <end position="322"/>
    </location>
</feature>
<dbReference type="GO" id="GO:0031201">
    <property type="term" value="C:SNARE complex"/>
    <property type="evidence" value="ECO:0007669"/>
    <property type="project" value="TreeGrafter"/>
</dbReference>
<keyword evidence="8" id="KW-0472">Membrane</keyword>
<proteinExistence type="inferred from homology"/>
<dbReference type="GO" id="GO:0015031">
    <property type="term" value="P:protein transport"/>
    <property type="evidence" value="ECO:0007669"/>
    <property type="project" value="UniProtKB-KW"/>
</dbReference>
<dbReference type="PANTHER" id="PTHR15959:SF0">
    <property type="entry name" value="SYNTAXIN-18"/>
    <property type="match status" value="1"/>
</dbReference>
<evidence type="ECO:0000313" key="12">
    <source>
        <dbReference type="Proteomes" id="UP000070444"/>
    </source>
</evidence>